<dbReference type="Proteomes" id="UP000799444">
    <property type="component" value="Unassembled WGS sequence"/>
</dbReference>
<organism evidence="1 2">
    <name type="scientific">Polyplosphaeria fusca</name>
    <dbReference type="NCBI Taxonomy" id="682080"/>
    <lineage>
        <taxon>Eukaryota</taxon>
        <taxon>Fungi</taxon>
        <taxon>Dikarya</taxon>
        <taxon>Ascomycota</taxon>
        <taxon>Pezizomycotina</taxon>
        <taxon>Dothideomycetes</taxon>
        <taxon>Pleosporomycetidae</taxon>
        <taxon>Pleosporales</taxon>
        <taxon>Tetraplosphaeriaceae</taxon>
        <taxon>Polyplosphaeria</taxon>
    </lineage>
</organism>
<sequence length="348" mass="39906">MHLELADGLQSYRNGTNSAEVMAKKEEVRRHLVTMRTNDMKSNRTLRSHSLAWSSAAPGRYLVDAHSCANQLCANIFKKYHGRATETVQKSRSFFLELPGVPDYPFVRLCHRRSRTHLNWLRLLDKSVNMCDKGQFIAALSVTQLCSQTRYEFRPLLVRSISTFITKLSTLDIFVTDFDMRNTIVTTIMTALRQERLYSDGVNIVPLLQFLWTTDRLSIAMESWLNWHPIALVATLLDHRHLRKMVNNGSITTITLSNIEKTLAMNISMVNVCNTKCNSVIKKEMECIFRYYLHFSLYNKRNGLIIICNSEGITGRASSGSSLRAFITKRHCHCMSTGSRNAIGWRED</sequence>
<gene>
    <name evidence="1" type="ORF">EJ04DRAFT_594384</name>
</gene>
<proteinExistence type="predicted"/>
<reference evidence="1" key="1">
    <citation type="journal article" date="2020" name="Stud. Mycol.">
        <title>101 Dothideomycetes genomes: a test case for predicting lifestyles and emergence of pathogens.</title>
        <authorList>
            <person name="Haridas S."/>
            <person name="Albert R."/>
            <person name="Binder M."/>
            <person name="Bloem J."/>
            <person name="Labutti K."/>
            <person name="Salamov A."/>
            <person name="Andreopoulos B."/>
            <person name="Baker S."/>
            <person name="Barry K."/>
            <person name="Bills G."/>
            <person name="Bluhm B."/>
            <person name="Cannon C."/>
            <person name="Castanera R."/>
            <person name="Culley D."/>
            <person name="Daum C."/>
            <person name="Ezra D."/>
            <person name="Gonzalez J."/>
            <person name="Henrissat B."/>
            <person name="Kuo A."/>
            <person name="Liang C."/>
            <person name="Lipzen A."/>
            <person name="Lutzoni F."/>
            <person name="Magnuson J."/>
            <person name="Mondo S."/>
            <person name="Nolan M."/>
            <person name="Ohm R."/>
            <person name="Pangilinan J."/>
            <person name="Park H.-J."/>
            <person name="Ramirez L."/>
            <person name="Alfaro M."/>
            <person name="Sun H."/>
            <person name="Tritt A."/>
            <person name="Yoshinaga Y."/>
            <person name="Zwiers L.-H."/>
            <person name="Turgeon B."/>
            <person name="Goodwin S."/>
            <person name="Spatafora J."/>
            <person name="Crous P."/>
            <person name="Grigoriev I."/>
        </authorList>
    </citation>
    <scope>NUCLEOTIDE SEQUENCE</scope>
    <source>
        <strain evidence="1">CBS 125425</strain>
    </source>
</reference>
<name>A0A9P4QLA5_9PLEO</name>
<dbReference type="EMBL" id="ML996324">
    <property type="protein sequence ID" value="KAF2727568.1"/>
    <property type="molecule type" value="Genomic_DNA"/>
</dbReference>
<comment type="caution">
    <text evidence="1">The sequence shown here is derived from an EMBL/GenBank/DDBJ whole genome shotgun (WGS) entry which is preliminary data.</text>
</comment>
<evidence type="ECO:0000313" key="2">
    <source>
        <dbReference type="Proteomes" id="UP000799444"/>
    </source>
</evidence>
<evidence type="ECO:0000313" key="1">
    <source>
        <dbReference type="EMBL" id="KAF2727568.1"/>
    </source>
</evidence>
<accession>A0A9P4QLA5</accession>
<dbReference type="AlphaFoldDB" id="A0A9P4QLA5"/>
<dbReference type="OrthoDB" id="4133832at2759"/>
<protein>
    <submittedName>
        <fullName evidence="1">Uncharacterized protein</fullName>
    </submittedName>
</protein>
<keyword evidence="2" id="KW-1185">Reference proteome</keyword>